<keyword evidence="3" id="KW-0677">Repeat</keyword>
<keyword evidence="2" id="KW-0479">Metal-binding</keyword>
<organism evidence="7 8">
    <name type="scientific">Rubroshorea leprosula</name>
    <dbReference type="NCBI Taxonomy" id="152421"/>
    <lineage>
        <taxon>Eukaryota</taxon>
        <taxon>Viridiplantae</taxon>
        <taxon>Streptophyta</taxon>
        <taxon>Embryophyta</taxon>
        <taxon>Tracheophyta</taxon>
        <taxon>Spermatophyta</taxon>
        <taxon>Magnoliopsida</taxon>
        <taxon>eudicotyledons</taxon>
        <taxon>Gunneridae</taxon>
        <taxon>Pentapetalae</taxon>
        <taxon>rosids</taxon>
        <taxon>malvids</taxon>
        <taxon>Malvales</taxon>
        <taxon>Dipterocarpaceae</taxon>
        <taxon>Rubroshorea</taxon>
    </lineage>
</organism>
<evidence type="ECO:0000256" key="1">
    <source>
        <dbReference type="ARBA" id="ARBA00003291"/>
    </source>
</evidence>
<evidence type="ECO:0000259" key="6">
    <source>
        <dbReference type="PROSITE" id="PS50222"/>
    </source>
</evidence>
<comment type="caution">
    <text evidence="7">The sequence shown here is derived from an EMBL/GenBank/DDBJ whole genome shotgun (WGS) entry which is preliminary data.</text>
</comment>
<dbReference type="Proteomes" id="UP001054252">
    <property type="component" value="Unassembled WGS sequence"/>
</dbReference>
<reference evidence="7 8" key="1">
    <citation type="journal article" date="2021" name="Commun. Biol.">
        <title>The genome of Shorea leprosula (Dipterocarpaceae) highlights the ecological relevance of drought in aseasonal tropical rainforests.</title>
        <authorList>
            <person name="Ng K.K.S."/>
            <person name="Kobayashi M.J."/>
            <person name="Fawcett J.A."/>
            <person name="Hatakeyama M."/>
            <person name="Paape T."/>
            <person name="Ng C.H."/>
            <person name="Ang C.C."/>
            <person name="Tnah L.H."/>
            <person name="Lee C.T."/>
            <person name="Nishiyama T."/>
            <person name="Sese J."/>
            <person name="O'Brien M.J."/>
            <person name="Copetti D."/>
            <person name="Mohd Noor M.I."/>
            <person name="Ong R.C."/>
            <person name="Putra M."/>
            <person name="Sireger I.Z."/>
            <person name="Indrioko S."/>
            <person name="Kosugi Y."/>
            <person name="Izuno A."/>
            <person name="Isagi Y."/>
            <person name="Lee S.L."/>
            <person name="Shimizu K.K."/>
        </authorList>
    </citation>
    <scope>NUCLEOTIDE SEQUENCE [LARGE SCALE GENOMIC DNA]</scope>
    <source>
        <strain evidence="7">214</strain>
    </source>
</reference>
<dbReference type="InterPro" id="IPR039647">
    <property type="entry name" value="EF_hand_pair_protein_CML-like"/>
</dbReference>
<feature type="compositionally biased region" description="Low complexity" evidence="5">
    <location>
        <begin position="9"/>
        <end position="23"/>
    </location>
</feature>
<dbReference type="InterPro" id="IPR002048">
    <property type="entry name" value="EF_hand_dom"/>
</dbReference>
<dbReference type="GO" id="GO:0005737">
    <property type="term" value="C:cytoplasm"/>
    <property type="evidence" value="ECO:0007669"/>
    <property type="project" value="UniProtKB-ARBA"/>
</dbReference>
<evidence type="ECO:0000313" key="7">
    <source>
        <dbReference type="EMBL" id="GKV02897.1"/>
    </source>
</evidence>
<evidence type="ECO:0000256" key="5">
    <source>
        <dbReference type="SAM" id="MobiDB-lite"/>
    </source>
</evidence>
<evidence type="ECO:0000313" key="8">
    <source>
        <dbReference type="Proteomes" id="UP001054252"/>
    </source>
</evidence>
<dbReference type="PROSITE" id="PS00018">
    <property type="entry name" value="EF_HAND_1"/>
    <property type="match status" value="3"/>
</dbReference>
<protein>
    <recommendedName>
        <fullName evidence="6">EF-hand domain-containing protein</fullName>
    </recommendedName>
</protein>
<dbReference type="PANTHER" id="PTHR10891">
    <property type="entry name" value="EF-HAND CALCIUM-BINDING DOMAIN CONTAINING PROTEIN"/>
    <property type="match status" value="1"/>
</dbReference>
<dbReference type="InterPro" id="IPR011992">
    <property type="entry name" value="EF-hand-dom_pair"/>
</dbReference>
<name>A0AAV5ILU6_9ROSI</name>
<dbReference type="SMART" id="SM00054">
    <property type="entry name" value="EFh"/>
    <property type="match status" value="3"/>
</dbReference>
<feature type="domain" description="EF-hand" evidence="6">
    <location>
        <begin position="156"/>
        <end position="191"/>
    </location>
</feature>
<sequence length="193" mass="21413">MEVAEDGGRSVSRVGSPSSSFRLRSPSLNSLRMHRIFDIFDRNGDGMITVDDLNQSLSLLGLEMDLSDLDLTVKSFVKSGNMGLKFDDFVELHQSLDETLLGFDSGEEVVTQSTLKMLQESDLTEAFKVFDKDGDGFISAQELQVVLGKLGFPEGREISEVEQMISSVDINKDGRVDFSEFKNMMQSVLIHSS</sequence>
<dbReference type="SUPFAM" id="SSF47473">
    <property type="entry name" value="EF-hand"/>
    <property type="match status" value="1"/>
</dbReference>
<keyword evidence="4" id="KW-0106">Calcium</keyword>
<gene>
    <name evidence="7" type="ORF">SLEP1_g15276</name>
</gene>
<evidence type="ECO:0000256" key="2">
    <source>
        <dbReference type="ARBA" id="ARBA00022723"/>
    </source>
</evidence>
<accession>A0AAV5ILU6</accession>
<evidence type="ECO:0000256" key="3">
    <source>
        <dbReference type="ARBA" id="ARBA00022737"/>
    </source>
</evidence>
<feature type="domain" description="EF-hand" evidence="6">
    <location>
        <begin position="28"/>
        <end position="63"/>
    </location>
</feature>
<evidence type="ECO:0000256" key="4">
    <source>
        <dbReference type="ARBA" id="ARBA00022837"/>
    </source>
</evidence>
<proteinExistence type="predicted"/>
<comment type="function">
    <text evidence="1">Potential calcium sensor.</text>
</comment>
<dbReference type="InterPro" id="IPR018247">
    <property type="entry name" value="EF_Hand_1_Ca_BS"/>
</dbReference>
<feature type="region of interest" description="Disordered" evidence="5">
    <location>
        <begin position="1"/>
        <end position="23"/>
    </location>
</feature>
<feature type="domain" description="EF-hand" evidence="6">
    <location>
        <begin position="118"/>
        <end position="153"/>
    </location>
</feature>
<dbReference type="Pfam" id="PF13499">
    <property type="entry name" value="EF-hand_7"/>
    <property type="match status" value="2"/>
</dbReference>
<dbReference type="FunFam" id="1.10.238.10:FF:000089">
    <property type="entry name" value="calmodulin-like protein 3"/>
    <property type="match status" value="1"/>
</dbReference>
<dbReference type="CDD" id="cd00051">
    <property type="entry name" value="EFh"/>
    <property type="match status" value="1"/>
</dbReference>
<dbReference type="AlphaFoldDB" id="A0AAV5ILU6"/>
<dbReference type="Gene3D" id="1.10.238.10">
    <property type="entry name" value="EF-hand"/>
    <property type="match status" value="2"/>
</dbReference>
<dbReference type="PROSITE" id="PS50222">
    <property type="entry name" value="EF_HAND_2"/>
    <property type="match status" value="3"/>
</dbReference>
<dbReference type="GO" id="GO:0005509">
    <property type="term" value="F:calcium ion binding"/>
    <property type="evidence" value="ECO:0007669"/>
    <property type="project" value="InterPro"/>
</dbReference>
<dbReference type="EMBL" id="BPVZ01000019">
    <property type="protein sequence ID" value="GKV02897.1"/>
    <property type="molecule type" value="Genomic_DNA"/>
</dbReference>
<keyword evidence="8" id="KW-1185">Reference proteome</keyword>